<dbReference type="Proteomes" id="UP001059859">
    <property type="component" value="Chromosome"/>
</dbReference>
<dbReference type="PANTHER" id="PTHR43777:SF1">
    <property type="entry name" value="MOLYBDENUM COFACTOR CYTIDYLYLTRANSFERASE"/>
    <property type="match status" value="1"/>
</dbReference>
<dbReference type="InterPro" id="IPR029044">
    <property type="entry name" value="Nucleotide-diphossugar_trans"/>
</dbReference>
<name>A0ABY5YP37_9MICC</name>
<reference evidence="2" key="1">
    <citation type="submission" date="2022-09" db="EMBL/GenBank/DDBJ databases">
        <title>Novel species in genus Arthrobacter.</title>
        <authorList>
            <person name="Liu Y."/>
        </authorList>
    </citation>
    <scope>NUCLEOTIDE SEQUENCE</scope>
    <source>
        <strain evidence="2">Zg-Y815</strain>
    </source>
</reference>
<sequence length="216" mass="22209">MTGTTTAVLLAAGAGVRLGRGPKALLPFHGRPLIEHQVRVLLAGGCTGVVAVLGAGHSEVLAAARLQNTEVAVNPRWELGMGTSYRCGVQAALAHGPAAVLIALVDQPGLSPAVVARVLAAGQPGRIAAAGYRTAEGRLRRGHPVLFDASLAVRSLGPDAGYSAAEHARKRKPGVDPDTGARSFLEARPELVDVIDCSDLADGRDVDTEADLVLLD</sequence>
<proteinExistence type="predicted"/>
<evidence type="ECO:0000313" key="2">
    <source>
        <dbReference type="EMBL" id="UWX96587.1"/>
    </source>
</evidence>
<dbReference type="CDD" id="cd04182">
    <property type="entry name" value="GT_2_like_f"/>
    <property type="match status" value="1"/>
</dbReference>
<feature type="domain" description="MobA-like NTP transferase" evidence="1">
    <location>
        <begin position="7"/>
        <end position="152"/>
    </location>
</feature>
<accession>A0ABY5YP37</accession>
<dbReference type="Pfam" id="PF12804">
    <property type="entry name" value="NTP_transf_3"/>
    <property type="match status" value="1"/>
</dbReference>
<keyword evidence="3" id="KW-1185">Reference proteome</keyword>
<protein>
    <submittedName>
        <fullName evidence="2">Nucleotidyltransferase family protein</fullName>
    </submittedName>
</protein>
<gene>
    <name evidence="2" type="ORF">N2K95_13150</name>
</gene>
<dbReference type="PANTHER" id="PTHR43777">
    <property type="entry name" value="MOLYBDENUM COFACTOR CYTIDYLYLTRANSFERASE"/>
    <property type="match status" value="1"/>
</dbReference>
<dbReference type="RefSeq" id="WP_260651891.1">
    <property type="nucleotide sequence ID" value="NZ_CP104275.1"/>
</dbReference>
<evidence type="ECO:0000259" key="1">
    <source>
        <dbReference type="Pfam" id="PF12804"/>
    </source>
</evidence>
<evidence type="ECO:0000313" key="3">
    <source>
        <dbReference type="Proteomes" id="UP001059859"/>
    </source>
</evidence>
<dbReference type="Gene3D" id="3.90.550.10">
    <property type="entry name" value="Spore Coat Polysaccharide Biosynthesis Protein SpsA, Chain A"/>
    <property type="match status" value="1"/>
</dbReference>
<dbReference type="EMBL" id="CP104275">
    <property type="protein sequence ID" value="UWX96587.1"/>
    <property type="molecule type" value="Genomic_DNA"/>
</dbReference>
<dbReference type="InterPro" id="IPR025877">
    <property type="entry name" value="MobA-like_NTP_Trfase"/>
</dbReference>
<dbReference type="SUPFAM" id="SSF53448">
    <property type="entry name" value="Nucleotide-diphospho-sugar transferases"/>
    <property type="match status" value="1"/>
</dbReference>
<organism evidence="2 3">
    <name type="scientific">Arthrobacter zhaoxinii</name>
    <dbReference type="NCBI Taxonomy" id="2964616"/>
    <lineage>
        <taxon>Bacteria</taxon>
        <taxon>Bacillati</taxon>
        <taxon>Actinomycetota</taxon>
        <taxon>Actinomycetes</taxon>
        <taxon>Micrococcales</taxon>
        <taxon>Micrococcaceae</taxon>
        <taxon>Arthrobacter</taxon>
    </lineage>
</organism>